<accession>A0ABD3GIW3</accession>
<proteinExistence type="predicted"/>
<keyword evidence="2" id="KW-1185">Reference proteome</keyword>
<name>A0ABD3GIW3_9MARC</name>
<dbReference type="Proteomes" id="UP001633002">
    <property type="component" value="Unassembled WGS sequence"/>
</dbReference>
<evidence type="ECO:0000313" key="1">
    <source>
        <dbReference type="EMBL" id="KAL3678020.1"/>
    </source>
</evidence>
<reference evidence="1 2" key="1">
    <citation type="submission" date="2024-09" db="EMBL/GenBank/DDBJ databases">
        <title>Chromosome-scale assembly of Riccia sorocarpa.</title>
        <authorList>
            <person name="Paukszto L."/>
        </authorList>
    </citation>
    <scope>NUCLEOTIDE SEQUENCE [LARGE SCALE GENOMIC DNA]</scope>
    <source>
        <strain evidence="1">LP-2024</strain>
        <tissue evidence="1">Aerial parts of the thallus</tissue>
    </source>
</reference>
<organism evidence="1 2">
    <name type="scientific">Riccia sorocarpa</name>
    <dbReference type="NCBI Taxonomy" id="122646"/>
    <lineage>
        <taxon>Eukaryota</taxon>
        <taxon>Viridiplantae</taxon>
        <taxon>Streptophyta</taxon>
        <taxon>Embryophyta</taxon>
        <taxon>Marchantiophyta</taxon>
        <taxon>Marchantiopsida</taxon>
        <taxon>Marchantiidae</taxon>
        <taxon>Marchantiales</taxon>
        <taxon>Ricciaceae</taxon>
        <taxon>Riccia</taxon>
    </lineage>
</organism>
<gene>
    <name evidence="1" type="ORF">R1sor_020976</name>
</gene>
<sequence length="136" mass="15559">MASSSAASADIPCRNLDFNDADLLPKYLDLIRTWTGLEELANSVIVHRALFLLPDEPDKKKGYYNDFLRCDGPARVWIYRFSSIVTNKCMTVFKEKFGEDPELGVAQPMEQTLGDYSDIVAARNLMKKYDHFHMCK</sequence>
<comment type="caution">
    <text evidence="1">The sequence shown here is derived from an EMBL/GenBank/DDBJ whole genome shotgun (WGS) entry which is preliminary data.</text>
</comment>
<dbReference type="AlphaFoldDB" id="A0ABD3GIW3"/>
<dbReference type="EMBL" id="JBJQOH010000007">
    <property type="protein sequence ID" value="KAL3678020.1"/>
    <property type="molecule type" value="Genomic_DNA"/>
</dbReference>
<evidence type="ECO:0000313" key="2">
    <source>
        <dbReference type="Proteomes" id="UP001633002"/>
    </source>
</evidence>
<protein>
    <submittedName>
        <fullName evidence="1">Uncharacterized protein</fullName>
    </submittedName>
</protein>